<comment type="similarity">
    <text evidence="9">Belongs to the MurCDEF family.</text>
</comment>
<dbReference type="InterPro" id="IPR018109">
    <property type="entry name" value="Folylpolyglutamate_synth_CS"/>
</dbReference>
<evidence type="ECO:0000256" key="2">
    <source>
        <dbReference type="ARBA" id="ARBA00004752"/>
    </source>
</evidence>
<evidence type="ECO:0000256" key="1">
    <source>
        <dbReference type="ARBA" id="ARBA00004496"/>
    </source>
</evidence>
<dbReference type="InterPro" id="IPR036615">
    <property type="entry name" value="Mur_ligase_C_dom_sf"/>
</dbReference>
<dbReference type="SUPFAM" id="SSF53623">
    <property type="entry name" value="MurD-like peptide ligases, catalytic domain"/>
    <property type="match status" value="1"/>
</dbReference>
<dbReference type="RefSeq" id="WP_114643084.1">
    <property type="nucleotide sequence ID" value="NZ_JAACIO010000022.1"/>
</dbReference>
<keyword evidence="8 9" id="KW-0131">Cell cycle</keyword>
<keyword evidence="9" id="KW-0573">Peptidoglycan synthesis</keyword>
<feature type="binding site" evidence="9">
    <location>
        <begin position="97"/>
        <end position="103"/>
    </location>
    <ligand>
        <name>ATP</name>
        <dbReference type="ChEBI" id="CHEBI:30616"/>
    </ligand>
</feature>
<keyword evidence="9" id="KW-0961">Cell wall biogenesis/degradation</keyword>
<keyword evidence="9" id="KW-0133">Cell shape</keyword>
<comment type="pathway">
    <text evidence="2 9">Cell wall biogenesis; peptidoglycan biosynthesis.</text>
</comment>
<dbReference type="Gene3D" id="3.40.50.720">
    <property type="entry name" value="NAD(P)-binding Rossmann-like Domain"/>
    <property type="match status" value="1"/>
</dbReference>
<evidence type="ECO:0000313" key="12">
    <source>
        <dbReference type="Proteomes" id="UP000263486"/>
    </source>
</evidence>
<sequence length="441" mass="49967">MKKAMIYGAGISGRSVKRLFEEMKWETVLVDDKTGISSTDAVAYLEGIDLFIKSPGIPYNDLIKKIEKKGIKVVDEIEVAYNYMKKTSTTKVIAITGTNGKTTTTSKLAGLLNAAGIRSIAAGNIGTPYSEAVLEKNKYEYIVLELSSYQLENLYEFKADIAMIINLAPDHLDRYRDADEYYDTKFNVGMNQNSGDKFIVNIDDPEIMKRLDRIDGEILKLSLEENTDICLSENNLYFKDRKITPTDKFSLKGRHNLQNILFIAGAAKLIGIDNKVITNFLENTETLEHRMEEFYTYKNENNIIKFINDSKGTNLESTMKAIGAFEKPILICGGCDKNLELTPLIEEIKKSVKEVYLIGELAPKLEGELLAGNYPKEDIYTLKTLEKVVITLGEKIKNRDYEKDLTVLLSPASSSFDQFKNYEERGRIFKKLVLETFKEEN</sequence>
<evidence type="ECO:0000256" key="3">
    <source>
        <dbReference type="ARBA" id="ARBA00022490"/>
    </source>
</evidence>
<feature type="domain" description="Mur ligase central" evidence="10">
    <location>
        <begin position="95"/>
        <end position="266"/>
    </location>
</feature>
<dbReference type="InterPro" id="IPR005762">
    <property type="entry name" value="MurD"/>
</dbReference>
<name>A0ABX9KFG4_9FUSO</name>
<keyword evidence="12" id="KW-1185">Reference proteome</keyword>
<evidence type="ECO:0000256" key="7">
    <source>
        <dbReference type="ARBA" id="ARBA00022840"/>
    </source>
</evidence>
<dbReference type="GO" id="GO:0008764">
    <property type="term" value="F:UDP-N-acetylmuramoylalanine-D-glutamate ligase activity"/>
    <property type="evidence" value="ECO:0007669"/>
    <property type="project" value="UniProtKB-EC"/>
</dbReference>
<dbReference type="InterPro" id="IPR036565">
    <property type="entry name" value="Mur-like_cat_sf"/>
</dbReference>
<dbReference type="InterPro" id="IPR013221">
    <property type="entry name" value="Mur_ligase_cen"/>
</dbReference>
<keyword evidence="7 9" id="KW-0067">ATP-binding</keyword>
<dbReference type="Gene3D" id="3.40.1190.10">
    <property type="entry name" value="Mur-like, catalytic domain"/>
    <property type="match status" value="1"/>
</dbReference>
<dbReference type="PANTHER" id="PTHR43692:SF1">
    <property type="entry name" value="UDP-N-ACETYLMURAMOYLALANINE--D-GLUTAMATE LIGASE"/>
    <property type="match status" value="1"/>
</dbReference>
<dbReference type="Proteomes" id="UP000263486">
    <property type="component" value="Unassembled WGS sequence"/>
</dbReference>
<keyword evidence="6 9" id="KW-0547">Nucleotide-binding</keyword>
<evidence type="ECO:0000313" key="11">
    <source>
        <dbReference type="EMBL" id="REI40255.1"/>
    </source>
</evidence>
<comment type="catalytic activity">
    <reaction evidence="9">
        <text>UDP-N-acetyl-alpha-D-muramoyl-L-alanine + D-glutamate + ATP = UDP-N-acetyl-alpha-D-muramoyl-L-alanyl-D-glutamate + ADP + phosphate + H(+)</text>
        <dbReference type="Rhea" id="RHEA:16429"/>
        <dbReference type="ChEBI" id="CHEBI:15378"/>
        <dbReference type="ChEBI" id="CHEBI:29986"/>
        <dbReference type="ChEBI" id="CHEBI:30616"/>
        <dbReference type="ChEBI" id="CHEBI:43474"/>
        <dbReference type="ChEBI" id="CHEBI:83898"/>
        <dbReference type="ChEBI" id="CHEBI:83900"/>
        <dbReference type="ChEBI" id="CHEBI:456216"/>
        <dbReference type="EC" id="6.3.2.9"/>
    </reaction>
</comment>
<dbReference type="Pfam" id="PF08245">
    <property type="entry name" value="Mur_ligase_M"/>
    <property type="match status" value="1"/>
</dbReference>
<dbReference type="SUPFAM" id="SSF53244">
    <property type="entry name" value="MurD-like peptide ligases, peptide-binding domain"/>
    <property type="match status" value="1"/>
</dbReference>
<proteinExistence type="inferred from homology"/>
<protein>
    <recommendedName>
        <fullName evidence="9">UDP-N-acetylmuramoylalanine--D-glutamate ligase</fullName>
        <ecNumber evidence="9">6.3.2.9</ecNumber>
    </recommendedName>
    <alternativeName>
        <fullName evidence="9">D-glutamic acid-adding enzyme</fullName>
    </alternativeName>
    <alternativeName>
        <fullName evidence="9">UDP-N-acetylmuramoyl-L-alanyl-D-glutamate synthetase</fullName>
    </alternativeName>
</protein>
<evidence type="ECO:0000256" key="5">
    <source>
        <dbReference type="ARBA" id="ARBA00022618"/>
    </source>
</evidence>
<dbReference type="PANTHER" id="PTHR43692">
    <property type="entry name" value="UDP-N-ACETYLMURAMOYLALANINE--D-GLUTAMATE LIGASE"/>
    <property type="match status" value="1"/>
</dbReference>
<evidence type="ECO:0000256" key="9">
    <source>
        <dbReference type="HAMAP-Rule" id="MF_00639"/>
    </source>
</evidence>
<dbReference type="PROSITE" id="PS01011">
    <property type="entry name" value="FOLYLPOLYGLU_SYNT_1"/>
    <property type="match status" value="1"/>
</dbReference>
<evidence type="ECO:0000259" key="10">
    <source>
        <dbReference type="Pfam" id="PF08245"/>
    </source>
</evidence>
<keyword evidence="4 9" id="KW-0436">Ligase</keyword>
<dbReference type="NCBIfam" id="TIGR01087">
    <property type="entry name" value="murD"/>
    <property type="match status" value="1"/>
</dbReference>
<keyword evidence="5 9" id="KW-0132">Cell division</keyword>
<evidence type="ECO:0000256" key="6">
    <source>
        <dbReference type="ARBA" id="ARBA00022741"/>
    </source>
</evidence>
<organism evidence="11 12">
    <name type="scientific">Psychrilyobacter piezotolerans</name>
    <dbReference type="NCBI Taxonomy" id="2293438"/>
    <lineage>
        <taxon>Bacteria</taxon>
        <taxon>Fusobacteriati</taxon>
        <taxon>Fusobacteriota</taxon>
        <taxon>Fusobacteriia</taxon>
        <taxon>Fusobacteriales</taxon>
        <taxon>Fusobacteriaceae</taxon>
        <taxon>Psychrilyobacter</taxon>
    </lineage>
</organism>
<reference evidence="11 12" key="1">
    <citation type="submission" date="2018-08" db="EMBL/GenBank/DDBJ databases">
        <title>Draft genome sequence of Psychrilyobacter sp. strain SD5 isolated from Black Sea water.</title>
        <authorList>
            <person name="Yadav S."/>
            <person name="Villanueva L."/>
            <person name="Damste J.S.S."/>
        </authorList>
    </citation>
    <scope>NUCLEOTIDE SEQUENCE [LARGE SCALE GENOMIC DNA]</scope>
    <source>
        <strain evidence="11 12">SD5</strain>
    </source>
</reference>
<evidence type="ECO:0000256" key="8">
    <source>
        <dbReference type="ARBA" id="ARBA00023306"/>
    </source>
</evidence>
<dbReference type="HAMAP" id="MF_00639">
    <property type="entry name" value="MurD"/>
    <property type="match status" value="1"/>
</dbReference>
<dbReference type="EC" id="6.3.2.9" evidence="9"/>
<dbReference type="EMBL" id="QUAJ01000022">
    <property type="protein sequence ID" value="REI40255.1"/>
    <property type="molecule type" value="Genomic_DNA"/>
</dbReference>
<accession>A0ABX9KFG4</accession>
<evidence type="ECO:0000256" key="4">
    <source>
        <dbReference type="ARBA" id="ARBA00022598"/>
    </source>
</evidence>
<comment type="function">
    <text evidence="9">Cell wall formation. Catalyzes the addition of glutamate to the nucleotide precursor UDP-N-acetylmuramoyl-L-alanine (UMA).</text>
</comment>
<dbReference type="Gene3D" id="3.90.190.20">
    <property type="entry name" value="Mur ligase, C-terminal domain"/>
    <property type="match status" value="1"/>
</dbReference>
<comment type="subcellular location">
    <subcellularLocation>
        <location evidence="1 9">Cytoplasm</location>
    </subcellularLocation>
</comment>
<gene>
    <name evidence="9 11" type="primary">murD</name>
    <name evidence="11" type="ORF">DYH56_11840</name>
</gene>
<keyword evidence="3 9" id="KW-0963">Cytoplasm</keyword>
<comment type="caution">
    <text evidence="11">The sequence shown here is derived from an EMBL/GenBank/DDBJ whole genome shotgun (WGS) entry which is preliminary data.</text>
</comment>